<proteinExistence type="predicted"/>
<reference evidence="5 6" key="1">
    <citation type="submission" date="2022-04" db="EMBL/GenBank/DDBJ databases">
        <title>Gracilibacillus sp. isolated from saltern.</title>
        <authorList>
            <person name="Won M."/>
            <person name="Lee C.-M."/>
            <person name="Woen H.-Y."/>
            <person name="Kwon S.-W."/>
        </authorList>
    </citation>
    <scope>NUCLEOTIDE SEQUENCE [LARGE SCALE GENOMIC DNA]</scope>
    <source>
        <strain evidence="5 6">SSWR10-1</strain>
    </source>
</reference>
<dbReference type="SUPFAM" id="SSF46689">
    <property type="entry name" value="Homeodomain-like"/>
    <property type="match status" value="1"/>
</dbReference>
<dbReference type="Gene3D" id="1.10.357.10">
    <property type="entry name" value="Tetracycline Repressor, domain 2"/>
    <property type="match status" value="1"/>
</dbReference>
<dbReference type="InterPro" id="IPR009057">
    <property type="entry name" value="Homeodomain-like_sf"/>
</dbReference>
<feature type="domain" description="HTH tetR-type" evidence="4">
    <location>
        <begin position="9"/>
        <end position="69"/>
    </location>
</feature>
<dbReference type="PANTHER" id="PTHR43479">
    <property type="entry name" value="ACREF/ENVCD OPERON REPRESSOR-RELATED"/>
    <property type="match status" value="1"/>
</dbReference>
<keyword evidence="6" id="KW-1185">Reference proteome</keyword>
<protein>
    <submittedName>
        <fullName evidence="5">TetR/AcrR family transcriptional regulator</fullName>
    </submittedName>
</protein>
<dbReference type="PRINTS" id="PR00455">
    <property type="entry name" value="HTHTETR"/>
</dbReference>
<dbReference type="PROSITE" id="PS50977">
    <property type="entry name" value="HTH_TETR_2"/>
    <property type="match status" value="1"/>
</dbReference>
<dbReference type="Pfam" id="PF00440">
    <property type="entry name" value="TetR_N"/>
    <property type="match status" value="1"/>
</dbReference>
<evidence type="ECO:0000256" key="3">
    <source>
        <dbReference type="PROSITE-ProRule" id="PRU00335"/>
    </source>
</evidence>
<dbReference type="Proteomes" id="UP000831782">
    <property type="component" value="Chromosome"/>
</dbReference>
<keyword evidence="2 3" id="KW-0238">DNA-binding</keyword>
<gene>
    <name evidence="5" type="ORF">MUN88_01770</name>
</gene>
<dbReference type="InterPro" id="IPR050624">
    <property type="entry name" value="HTH-type_Tx_Regulator"/>
</dbReference>
<evidence type="ECO:0000313" key="5">
    <source>
        <dbReference type="EMBL" id="UOQ48893.1"/>
    </source>
</evidence>
<keyword evidence="1" id="KW-0678">Repressor</keyword>
<evidence type="ECO:0000256" key="2">
    <source>
        <dbReference type="ARBA" id="ARBA00023125"/>
    </source>
</evidence>
<feature type="DNA-binding region" description="H-T-H motif" evidence="3">
    <location>
        <begin position="32"/>
        <end position="51"/>
    </location>
</feature>
<evidence type="ECO:0000313" key="6">
    <source>
        <dbReference type="Proteomes" id="UP000831782"/>
    </source>
</evidence>
<organism evidence="5 6">
    <name type="scientific">Gracilibacillus caseinilyticus</name>
    <dbReference type="NCBI Taxonomy" id="2932256"/>
    <lineage>
        <taxon>Bacteria</taxon>
        <taxon>Bacillati</taxon>
        <taxon>Bacillota</taxon>
        <taxon>Bacilli</taxon>
        <taxon>Bacillales</taxon>
        <taxon>Bacillaceae</taxon>
        <taxon>Gracilibacillus</taxon>
    </lineage>
</organism>
<evidence type="ECO:0000256" key="1">
    <source>
        <dbReference type="ARBA" id="ARBA00022491"/>
    </source>
</evidence>
<evidence type="ECO:0000259" key="4">
    <source>
        <dbReference type="PROSITE" id="PS50977"/>
    </source>
</evidence>
<dbReference type="RefSeq" id="WP_244720115.1">
    <property type="nucleotide sequence ID" value="NZ_CP095072.1"/>
</dbReference>
<accession>A0ABY4EWU7</accession>
<dbReference type="PANTHER" id="PTHR43479:SF21">
    <property type="entry name" value="TRANSCRIPTIONAL REGULATOR, TETR FAMILY"/>
    <property type="match status" value="1"/>
</dbReference>
<name>A0ABY4EWU7_9BACI</name>
<dbReference type="InterPro" id="IPR001647">
    <property type="entry name" value="HTH_TetR"/>
</dbReference>
<sequence>MDGFKKRTQQKQEQILKTALQLFSANGIKKVSIAQIAKAAEVSQVSIYNYFDSKHNLVHETMIYYIDELFQQYLNILDSNLSFREKIEQIIFNKTALAHSIHDEVYHFLIEQSYVEKIFQEKSVPLFHQLIEEGKQSGYIDQNLSNEAIMLYLHMFKDYMQKDDVSDYILPITEDINHLFFYGMIGRKN</sequence>
<dbReference type="EMBL" id="CP095072">
    <property type="protein sequence ID" value="UOQ48893.1"/>
    <property type="molecule type" value="Genomic_DNA"/>
</dbReference>